<evidence type="ECO:0000313" key="4">
    <source>
        <dbReference type="Proteomes" id="UP000692954"/>
    </source>
</evidence>
<feature type="compositionally biased region" description="Polar residues" evidence="2">
    <location>
        <begin position="233"/>
        <end position="247"/>
    </location>
</feature>
<dbReference type="OrthoDB" id="307406at2759"/>
<keyword evidence="4" id="KW-1185">Reference proteome</keyword>
<dbReference type="AlphaFoldDB" id="A0A8S1N1R0"/>
<reference evidence="3" key="1">
    <citation type="submission" date="2021-01" db="EMBL/GenBank/DDBJ databases">
        <authorList>
            <consortium name="Genoscope - CEA"/>
            <person name="William W."/>
        </authorList>
    </citation>
    <scope>NUCLEOTIDE SEQUENCE</scope>
</reference>
<feature type="coiled-coil region" evidence="1">
    <location>
        <begin position="22"/>
        <end position="52"/>
    </location>
</feature>
<feature type="coiled-coil region" evidence="1">
    <location>
        <begin position="89"/>
        <end position="199"/>
    </location>
</feature>
<accession>A0A8S1N1R0</accession>
<gene>
    <name evidence="3" type="ORF">PSON_ATCC_30995.1.T0450051</name>
</gene>
<dbReference type="Proteomes" id="UP000692954">
    <property type="component" value="Unassembled WGS sequence"/>
</dbReference>
<proteinExistence type="predicted"/>
<feature type="region of interest" description="Disordered" evidence="2">
    <location>
        <begin position="329"/>
        <end position="358"/>
    </location>
</feature>
<comment type="caution">
    <text evidence="3">The sequence shown here is derived from an EMBL/GenBank/DDBJ whole genome shotgun (WGS) entry which is preliminary data.</text>
</comment>
<sequence length="358" mass="42254">MSETSLITYSDREMESSLKDLLERILMQMEKYIETKNDLNEVEQELKDYENLTQLVNIIKIIFTNLMLKIEKKIQKLEKSIDPTMSQKSIRTEDEYEKLEQSVIKYESEIRNHIRLEQQLKLYAESIQSKLEESEATRNELLETTKALMNNLKRENQKYYEENQSLNAEIVSYKEKIQLLELEQQKKTIELDHVDYEVQRLNKNTQQLKGLVQRKPNSKETNKTNSYSEHKLSSQLQESTDYPTQSQGSLKQNYFNILQYGQHHQIQSLQQSIQQQDQIKGYHIKHNSISSINDIIQQQNAIKNIKTHIGNYTVSKKDSQNSSILQKNINQNIQTQPRSRSGSTRRNINQKQKTSIHQ</sequence>
<feature type="region of interest" description="Disordered" evidence="2">
    <location>
        <begin position="211"/>
        <end position="247"/>
    </location>
</feature>
<organism evidence="3 4">
    <name type="scientific">Paramecium sonneborni</name>
    <dbReference type="NCBI Taxonomy" id="65129"/>
    <lineage>
        <taxon>Eukaryota</taxon>
        <taxon>Sar</taxon>
        <taxon>Alveolata</taxon>
        <taxon>Ciliophora</taxon>
        <taxon>Intramacronucleata</taxon>
        <taxon>Oligohymenophorea</taxon>
        <taxon>Peniculida</taxon>
        <taxon>Parameciidae</taxon>
        <taxon>Paramecium</taxon>
    </lineage>
</organism>
<protein>
    <submittedName>
        <fullName evidence="3">Uncharacterized protein</fullName>
    </submittedName>
</protein>
<keyword evidence="1" id="KW-0175">Coiled coil</keyword>
<evidence type="ECO:0000256" key="1">
    <source>
        <dbReference type="SAM" id="Coils"/>
    </source>
</evidence>
<name>A0A8S1N1R0_9CILI</name>
<feature type="compositionally biased region" description="Basic and acidic residues" evidence="2">
    <location>
        <begin position="217"/>
        <end position="232"/>
    </location>
</feature>
<evidence type="ECO:0000256" key="2">
    <source>
        <dbReference type="SAM" id="MobiDB-lite"/>
    </source>
</evidence>
<dbReference type="EMBL" id="CAJJDN010000045">
    <property type="protein sequence ID" value="CAD8083373.1"/>
    <property type="molecule type" value="Genomic_DNA"/>
</dbReference>
<evidence type="ECO:0000313" key="3">
    <source>
        <dbReference type="EMBL" id="CAD8083373.1"/>
    </source>
</evidence>